<evidence type="ECO:0000313" key="2">
    <source>
        <dbReference type="Proteomes" id="UP000297245"/>
    </source>
</evidence>
<dbReference type="Gene3D" id="3.80.10.10">
    <property type="entry name" value="Ribonuclease Inhibitor"/>
    <property type="match status" value="1"/>
</dbReference>
<dbReference type="EMBL" id="ML180685">
    <property type="protein sequence ID" value="THU76843.1"/>
    <property type="molecule type" value="Genomic_DNA"/>
</dbReference>
<proteinExistence type="predicted"/>
<protein>
    <recommendedName>
        <fullName evidence="3">RNI-like protein</fullName>
    </recommendedName>
</protein>
<gene>
    <name evidence="1" type="ORF">K435DRAFT_974256</name>
</gene>
<sequence>MGRKHQVYIIARLIPHDSTTGKPYYCCIGGHHHQSCYGTLPLAATHRFLALIKNEDNAEIIRDELRRRAQHKYYGLGREEFPFMPAMSCPYTLLLLTQAWNMDLGSVKDAYASGYGLENDTLDPNMGTFQADNDEGITIIDVTDPSDPAYCFVPEIYKSDAGPVDVRGYVAKHDEERSIAACADKFVSNFEGVRVLTSDVLVEAWPDEYKSGNPRPEIDTTMSAEPQSQTVPSLVDLALSPAVDHALASDDIEQLEYLLMIPGKADLVKKFLMTKNPLPDSGTALLTDIITQEFESTSRVVLDLSEYPYLSSDQVVHIVNAFANTLPGRIRSLKLSGNQNISTATVVKALEAFPQLLRLVLLNTSITDDRLLELISTSPNLFFNLHDLVHPAFLVGIDDSVLYSNGPVKWETTLHPVYRHGLTFVSLSDCHEICTASVPFFNPEQLLIKLTRPLYMTTHCEDDFFDTAYAESRLGPILALSAGTTVVDPSGRTRALKDGPNAECPLVSVDGGSDWQSRSVVSFPQTGSLDCFKGVGWMFVLNLREFGSVQYGFVKVDGRVREKSKENGRLVSESYTIYDVEGFLGEMEKEGRPVPSEGAVAAFIHALGKPLSEKDYFPFVRSIGLPGRPIRIPKLARLISDGEFLDVVRVVEGL</sequence>
<dbReference type="Proteomes" id="UP000297245">
    <property type="component" value="Unassembled WGS sequence"/>
</dbReference>
<accession>A0A4S8KMU3</accession>
<evidence type="ECO:0000313" key="1">
    <source>
        <dbReference type="EMBL" id="THU76843.1"/>
    </source>
</evidence>
<dbReference type="InterPro" id="IPR032675">
    <property type="entry name" value="LRR_dom_sf"/>
</dbReference>
<dbReference type="AlphaFoldDB" id="A0A4S8KMU3"/>
<dbReference type="OrthoDB" id="3515175at2759"/>
<organism evidence="1 2">
    <name type="scientific">Dendrothele bispora (strain CBS 962.96)</name>
    <dbReference type="NCBI Taxonomy" id="1314807"/>
    <lineage>
        <taxon>Eukaryota</taxon>
        <taxon>Fungi</taxon>
        <taxon>Dikarya</taxon>
        <taxon>Basidiomycota</taxon>
        <taxon>Agaricomycotina</taxon>
        <taxon>Agaricomycetes</taxon>
        <taxon>Agaricomycetidae</taxon>
        <taxon>Agaricales</taxon>
        <taxon>Agaricales incertae sedis</taxon>
        <taxon>Dendrothele</taxon>
    </lineage>
</organism>
<name>A0A4S8KMU3_DENBC</name>
<dbReference type="SUPFAM" id="SSF52047">
    <property type="entry name" value="RNI-like"/>
    <property type="match status" value="1"/>
</dbReference>
<keyword evidence="2" id="KW-1185">Reference proteome</keyword>
<reference evidence="1 2" key="1">
    <citation type="journal article" date="2019" name="Nat. Ecol. Evol.">
        <title>Megaphylogeny resolves global patterns of mushroom evolution.</title>
        <authorList>
            <person name="Varga T."/>
            <person name="Krizsan K."/>
            <person name="Foldi C."/>
            <person name="Dima B."/>
            <person name="Sanchez-Garcia M."/>
            <person name="Sanchez-Ramirez S."/>
            <person name="Szollosi G.J."/>
            <person name="Szarkandi J.G."/>
            <person name="Papp V."/>
            <person name="Albert L."/>
            <person name="Andreopoulos W."/>
            <person name="Angelini C."/>
            <person name="Antonin V."/>
            <person name="Barry K.W."/>
            <person name="Bougher N.L."/>
            <person name="Buchanan P."/>
            <person name="Buyck B."/>
            <person name="Bense V."/>
            <person name="Catcheside P."/>
            <person name="Chovatia M."/>
            <person name="Cooper J."/>
            <person name="Damon W."/>
            <person name="Desjardin D."/>
            <person name="Finy P."/>
            <person name="Geml J."/>
            <person name="Haridas S."/>
            <person name="Hughes K."/>
            <person name="Justo A."/>
            <person name="Karasinski D."/>
            <person name="Kautmanova I."/>
            <person name="Kiss B."/>
            <person name="Kocsube S."/>
            <person name="Kotiranta H."/>
            <person name="LaButti K.M."/>
            <person name="Lechner B.E."/>
            <person name="Liimatainen K."/>
            <person name="Lipzen A."/>
            <person name="Lukacs Z."/>
            <person name="Mihaltcheva S."/>
            <person name="Morgado L.N."/>
            <person name="Niskanen T."/>
            <person name="Noordeloos M.E."/>
            <person name="Ohm R.A."/>
            <person name="Ortiz-Santana B."/>
            <person name="Ovrebo C."/>
            <person name="Racz N."/>
            <person name="Riley R."/>
            <person name="Savchenko A."/>
            <person name="Shiryaev A."/>
            <person name="Soop K."/>
            <person name="Spirin V."/>
            <person name="Szebenyi C."/>
            <person name="Tomsovsky M."/>
            <person name="Tulloss R.E."/>
            <person name="Uehling J."/>
            <person name="Grigoriev I.V."/>
            <person name="Vagvolgyi C."/>
            <person name="Papp T."/>
            <person name="Martin F.M."/>
            <person name="Miettinen O."/>
            <person name="Hibbett D.S."/>
            <person name="Nagy L.G."/>
        </authorList>
    </citation>
    <scope>NUCLEOTIDE SEQUENCE [LARGE SCALE GENOMIC DNA]</scope>
    <source>
        <strain evidence="1 2">CBS 962.96</strain>
    </source>
</reference>
<evidence type="ECO:0008006" key="3">
    <source>
        <dbReference type="Google" id="ProtNLM"/>
    </source>
</evidence>